<proteinExistence type="predicted"/>
<organism evidence="1 2">
    <name type="scientific">Gossypium arboreum</name>
    <name type="common">Tree cotton</name>
    <name type="synonym">Gossypium nanking</name>
    <dbReference type="NCBI Taxonomy" id="29729"/>
    <lineage>
        <taxon>Eukaryota</taxon>
        <taxon>Viridiplantae</taxon>
        <taxon>Streptophyta</taxon>
        <taxon>Embryophyta</taxon>
        <taxon>Tracheophyta</taxon>
        <taxon>Spermatophyta</taxon>
        <taxon>Magnoliopsida</taxon>
        <taxon>eudicotyledons</taxon>
        <taxon>Gunneridae</taxon>
        <taxon>Pentapetalae</taxon>
        <taxon>rosids</taxon>
        <taxon>malvids</taxon>
        <taxon>Malvales</taxon>
        <taxon>Malvaceae</taxon>
        <taxon>Malvoideae</taxon>
        <taxon>Gossypium</taxon>
    </lineage>
</organism>
<reference evidence="1 2" key="1">
    <citation type="submission" date="2023-03" db="EMBL/GenBank/DDBJ databases">
        <title>WGS of Gossypium arboreum.</title>
        <authorList>
            <person name="Yu D."/>
        </authorList>
    </citation>
    <scope>NUCLEOTIDE SEQUENCE [LARGE SCALE GENOMIC DNA]</scope>
    <source>
        <tissue evidence="1">Leaf</tissue>
    </source>
</reference>
<protein>
    <submittedName>
        <fullName evidence="1">Uncharacterized protein</fullName>
    </submittedName>
</protein>
<evidence type="ECO:0000313" key="2">
    <source>
        <dbReference type="Proteomes" id="UP001358586"/>
    </source>
</evidence>
<accession>A0ABR0MRN0</accession>
<name>A0ABR0MRN0_GOSAR</name>
<comment type="caution">
    <text evidence="1">The sequence shown here is derived from an EMBL/GenBank/DDBJ whole genome shotgun (WGS) entry which is preliminary data.</text>
</comment>
<dbReference type="Proteomes" id="UP001358586">
    <property type="component" value="Chromosome 12"/>
</dbReference>
<sequence length="66" mass="7457">MDKINLARLGNNVEDRFSRLGLESVHGSPSACSRGSGLLLLLEFIPYCFQANSELWVLLRELYKSQ</sequence>
<evidence type="ECO:0000313" key="1">
    <source>
        <dbReference type="EMBL" id="KAK5776605.1"/>
    </source>
</evidence>
<dbReference type="EMBL" id="JARKNE010000012">
    <property type="protein sequence ID" value="KAK5776605.1"/>
    <property type="molecule type" value="Genomic_DNA"/>
</dbReference>
<gene>
    <name evidence="1" type="ORF">PVK06_044565</name>
</gene>
<keyword evidence="2" id="KW-1185">Reference proteome</keyword>